<dbReference type="AlphaFoldDB" id="A0A377Q3I8"/>
<accession>A0A377Q3I8</accession>
<gene>
    <name evidence="2" type="ORF">EV682_101316</name>
    <name evidence="1" type="ORF">NCTC11159_00334</name>
</gene>
<dbReference type="EMBL" id="SMBT01000001">
    <property type="protein sequence ID" value="TCU90291.1"/>
    <property type="molecule type" value="Genomic_DNA"/>
</dbReference>
<sequence>MLSFVCVAVFVFMFIYLLRIKYLSSSDLISDWIGDNNYTIEDKSDSSRKIDVLCWPIKARVVAVDSNSETFEILFSITVNVGTHAKGTIISVEINPLKKKLLHK</sequence>
<reference evidence="2 4" key="2">
    <citation type="submission" date="2019-03" db="EMBL/GenBank/DDBJ databases">
        <title>Genomic Encyclopedia of Type Strains, Phase IV (KMG-IV): sequencing the most valuable type-strain genomes for metagenomic binning, comparative biology and taxonomic classification.</title>
        <authorList>
            <person name="Goeker M."/>
        </authorList>
    </citation>
    <scope>NUCLEOTIDE SEQUENCE [LARGE SCALE GENOMIC DNA]</scope>
    <source>
        <strain evidence="2 4">DSM 3764</strain>
    </source>
</reference>
<evidence type="ECO:0000313" key="1">
    <source>
        <dbReference type="EMBL" id="STQ89318.1"/>
    </source>
</evidence>
<dbReference type="Proteomes" id="UP000255108">
    <property type="component" value="Unassembled WGS sequence"/>
</dbReference>
<dbReference type="EMBL" id="UGHR01000001">
    <property type="protein sequence ID" value="STQ89318.1"/>
    <property type="molecule type" value="Genomic_DNA"/>
</dbReference>
<evidence type="ECO:0000313" key="3">
    <source>
        <dbReference type="Proteomes" id="UP000255108"/>
    </source>
</evidence>
<reference evidence="1 3" key="1">
    <citation type="submission" date="2018-06" db="EMBL/GenBank/DDBJ databases">
        <authorList>
            <consortium name="Pathogen Informatics"/>
            <person name="Doyle S."/>
        </authorList>
    </citation>
    <scope>NUCLEOTIDE SEQUENCE [LARGE SCALE GENOMIC DNA]</scope>
    <source>
        <strain evidence="1 3">NCTC11159</strain>
    </source>
</reference>
<proteinExistence type="predicted"/>
<organism evidence="1 3">
    <name type="scientific">Iodobacter fluviatilis</name>
    <dbReference type="NCBI Taxonomy" id="537"/>
    <lineage>
        <taxon>Bacteria</taxon>
        <taxon>Pseudomonadati</taxon>
        <taxon>Pseudomonadota</taxon>
        <taxon>Betaproteobacteria</taxon>
        <taxon>Neisseriales</taxon>
        <taxon>Chitinibacteraceae</taxon>
        <taxon>Iodobacter</taxon>
    </lineage>
</organism>
<keyword evidence="4" id="KW-1185">Reference proteome</keyword>
<evidence type="ECO:0000313" key="2">
    <source>
        <dbReference type="EMBL" id="TCU90291.1"/>
    </source>
</evidence>
<name>A0A377Q3I8_9NEIS</name>
<evidence type="ECO:0000313" key="4">
    <source>
        <dbReference type="Proteomes" id="UP000295794"/>
    </source>
</evidence>
<protein>
    <submittedName>
        <fullName evidence="1">Uncharacterized protein</fullName>
    </submittedName>
</protein>
<dbReference type="Proteomes" id="UP000295794">
    <property type="component" value="Unassembled WGS sequence"/>
</dbReference>